<feature type="coiled-coil region" evidence="1">
    <location>
        <begin position="197"/>
        <end position="231"/>
    </location>
</feature>
<feature type="compositionally biased region" description="Basic and acidic residues" evidence="2">
    <location>
        <begin position="137"/>
        <end position="153"/>
    </location>
</feature>
<evidence type="ECO:0008006" key="5">
    <source>
        <dbReference type="Google" id="ProtNLM"/>
    </source>
</evidence>
<evidence type="ECO:0000313" key="3">
    <source>
        <dbReference type="EMBL" id="KAL3407677.1"/>
    </source>
</evidence>
<dbReference type="Proteomes" id="UP001627154">
    <property type="component" value="Unassembled WGS sequence"/>
</dbReference>
<reference evidence="3 4" key="1">
    <citation type="journal article" date="2024" name="bioRxiv">
        <title>A reference genome for Trichogramma kaykai: A tiny desert-dwelling parasitoid wasp with competing sex-ratio distorters.</title>
        <authorList>
            <person name="Culotta J."/>
            <person name="Lindsey A.R."/>
        </authorList>
    </citation>
    <scope>NUCLEOTIDE SEQUENCE [LARGE SCALE GENOMIC DNA]</scope>
    <source>
        <strain evidence="3 4">KSX58</strain>
    </source>
</reference>
<feature type="compositionally biased region" description="Low complexity" evidence="2">
    <location>
        <begin position="155"/>
        <end position="164"/>
    </location>
</feature>
<protein>
    <recommendedName>
        <fullName evidence="5">BEN domain-containing protein</fullName>
    </recommendedName>
</protein>
<gene>
    <name evidence="3" type="ORF">TKK_000351</name>
</gene>
<feature type="compositionally biased region" description="Basic and acidic residues" evidence="2">
    <location>
        <begin position="8"/>
        <end position="17"/>
    </location>
</feature>
<sequence length="475" mass="55224">MGKRKSTHAIEVDKQSEENEISSEEDSESTDEEEGEKKTEEPRRIIVFYLSLIFFFQLQVKKKTTQKETLLKRKLLLQTENLKMKTPTSGKGLKNSSSGSTVNEGQEKRDSKLFENFQQSIQRRSKNTSIPSITTSHQEDMNRSEEEKERENDDGSYNNSNDNSPFSHFSTKNQNDEESDDAKSPRRVSFFFHEGKILQLQQKIDNLQYENQELRTTIEKTNNLYKKAQEKLCSYLLVHQRMKEILQDEESESNLQDYSSMYDGENNGFNSMETSTPSNSTTSKNSKRSAKDSGLGEIEKVEKKLKTSEEPQKIIKIIFDRKIPHLPDSSGKSFGTKFTLSDSTESMIHLRYSYSIQHEEWKSLLKQPSESLFCKKLLEALYPWDELKRICVKQKPKTPIRTPNGVNTKSEIPEEFHHMTKKALEYYIKYKATNPDCISTRLLLEKLKNVGHYFSEHIKSVTNRKEPKKKEPKNT</sequence>
<comment type="caution">
    <text evidence="3">The sequence shown here is derived from an EMBL/GenBank/DDBJ whole genome shotgun (WGS) entry which is preliminary data.</text>
</comment>
<feature type="compositionally biased region" description="Low complexity" evidence="2">
    <location>
        <begin position="89"/>
        <end position="100"/>
    </location>
</feature>
<feature type="region of interest" description="Disordered" evidence="2">
    <location>
        <begin position="1"/>
        <end position="40"/>
    </location>
</feature>
<feature type="compositionally biased region" description="Polar residues" evidence="2">
    <location>
        <begin position="116"/>
        <end position="136"/>
    </location>
</feature>
<evidence type="ECO:0000256" key="2">
    <source>
        <dbReference type="SAM" id="MobiDB-lite"/>
    </source>
</evidence>
<feature type="compositionally biased region" description="Acidic residues" evidence="2">
    <location>
        <begin position="18"/>
        <end position="34"/>
    </location>
</feature>
<name>A0ABD2XQR8_9HYME</name>
<evidence type="ECO:0000256" key="1">
    <source>
        <dbReference type="SAM" id="Coils"/>
    </source>
</evidence>
<feature type="region of interest" description="Disordered" evidence="2">
    <location>
        <begin position="82"/>
        <end position="184"/>
    </location>
</feature>
<evidence type="ECO:0000313" key="4">
    <source>
        <dbReference type="Proteomes" id="UP001627154"/>
    </source>
</evidence>
<keyword evidence="1" id="KW-0175">Coiled coil</keyword>
<feature type="region of interest" description="Disordered" evidence="2">
    <location>
        <begin position="248"/>
        <end position="295"/>
    </location>
</feature>
<dbReference type="EMBL" id="JBJJXI010000003">
    <property type="protein sequence ID" value="KAL3407677.1"/>
    <property type="molecule type" value="Genomic_DNA"/>
</dbReference>
<dbReference type="AlphaFoldDB" id="A0ABD2XQR8"/>
<feature type="compositionally biased region" description="Low complexity" evidence="2">
    <location>
        <begin position="270"/>
        <end position="284"/>
    </location>
</feature>
<keyword evidence="4" id="KW-1185">Reference proteome</keyword>
<accession>A0ABD2XQR8</accession>
<organism evidence="3 4">
    <name type="scientific">Trichogramma kaykai</name>
    <dbReference type="NCBI Taxonomy" id="54128"/>
    <lineage>
        <taxon>Eukaryota</taxon>
        <taxon>Metazoa</taxon>
        <taxon>Ecdysozoa</taxon>
        <taxon>Arthropoda</taxon>
        <taxon>Hexapoda</taxon>
        <taxon>Insecta</taxon>
        <taxon>Pterygota</taxon>
        <taxon>Neoptera</taxon>
        <taxon>Endopterygota</taxon>
        <taxon>Hymenoptera</taxon>
        <taxon>Apocrita</taxon>
        <taxon>Proctotrupomorpha</taxon>
        <taxon>Chalcidoidea</taxon>
        <taxon>Trichogrammatidae</taxon>
        <taxon>Trichogramma</taxon>
    </lineage>
</organism>
<proteinExistence type="predicted"/>